<dbReference type="EMBL" id="AE017126">
    <property type="protein sequence ID" value="AAP99088.1"/>
    <property type="molecule type" value="Genomic_DNA"/>
</dbReference>
<dbReference type="EnsemblBacteria" id="AAP99088">
    <property type="protein sequence ID" value="AAP99088"/>
    <property type="gene ID" value="Pro_0042"/>
</dbReference>
<reference evidence="1 2" key="1">
    <citation type="journal article" date="2003" name="Proc. Natl. Acad. Sci. U.S.A.">
        <title>Genome sequence of the cyanobacterium Prochlorococcus marinus SS120, a nearly minimal oxyphototrophic genome.</title>
        <authorList>
            <person name="Dufresne A."/>
            <person name="Salanoubat M."/>
            <person name="Partensky F."/>
            <person name="Artiguenave F."/>
            <person name="Axmann I.M."/>
            <person name="Barbe V."/>
            <person name="Duprat S."/>
            <person name="Galperin M.Y."/>
            <person name="Koonin E.V."/>
            <person name="Le Gall F."/>
            <person name="Makarova K.S."/>
            <person name="Ostrowski M."/>
            <person name="Oztas S."/>
            <person name="Robert C."/>
            <person name="Rogozin I.B."/>
            <person name="Scanlan D.J."/>
            <person name="Tandeau de Marsac N."/>
            <person name="Weissenbach J."/>
            <person name="Wincker P."/>
            <person name="Wolf Y.I."/>
            <person name="Hess W.R."/>
        </authorList>
    </citation>
    <scope>NUCLEOTIDE SEQUENCE [LARGE SCALE GENOMIC DNA]</scope>
    <source>
        <strain evidence="2">SARG / CCMP1375 / SS120</strain>
    </source>
</reference>
<evidence type="ECO:0000313" key="2">
    <source>
        <dbReference type="Proteomes" id="UP000001420"/>
    </source>
</evidence>
<proteinExistence type="predicted"/>
<dbReference type="PATRIC" id="fig|167539.5.peg.43"/>
<dbReference type="OrthoDB" id="558874at2"/>
<dbReference type="AlphaFoldDB" id="Q7VEH1"/>
<accession>Q7VEH1</accession>
<sequence length="77" mass="8952">MVLPTTAKQMTYFRASNCAIRYRGFLLIEQQNKSWLIRPERSPLVLLPFRTEICSLIEAKLILDAKLDEKKEKLKAA</sequence>
<organism evidence="1 2">
    <name type="scientific">Prochlorococcus marinus (strain SARG / CCMP1375 / SS120)</name>
    <dbReference type="NCBI Taxonomy" id="167539"/>
    <lineage>
        <taxon>Bacteria</taxon>
        <taxon>Bacillati</taxon>
        <taxon>Cyanobacteriota</taxon>
        <taxon>Cyanophyceae</taxon>
        <taxon>Synechococcales</taxon>
        <taxon>Prochlorococcaceae</taxon>
        <taxon>Prochlorococcus</taxon>
    </lineage>
</organism>
<evidence type="ECO:0000313" key="1">
    <source>
        <dbReference type="EMBL" id="AAP99088.1"/>
    </source>
</evidence>
<dbReference type="KEGG" id="pma:Pro_0042"/>
<dbReference type="eggNOG" id="ENOG503442M">
    <property type="taxonomic scope" value="Bacteria"/>
</dbReference>
<dbReference type="RefSeq" id="WP_011124197.1">
    <property type="nucleotide sequence ID" value="NC_005042.1"/>
</dbReference>
<keyword evidence="2" id="KW-1185">Reference proteome</keyword>
<name>Q7VEH1_PROMA</name>
<dbReference type="HOGENOM" id="CLU_2792545_0_0_3"/>
<protein>
    <submittedName>
        <fullName evidence="1">Uncharacterized protein</fullName>
    </submittedName>
</protein>
<dbReference type="Proteomes" id="UP000001420">
    <property type="component" value="Chromosome"/>
</dbReference>
<gene>
    <name evidence="1" type="ordered locus">Pro_0042</name>
</gene>